<evidence type="ECO:0000313" key="2">
    <source>
        <dbReference type="Proteomes" id="UP000092993"/>
    </source>
</evidence>
<organism evidence="1 2">
    <name type="scientific">Grifola frondosa</name>
    <name type="common">Maitake</name>
    <name type="synonym">Polyporus frondosus</name>
    <dbReference type="NCBI Taxonomy" id="5627"/>
    <lineage>
        <taxon>Eukaryota</taxon>
        <taxon>Fungi</taxon>
        <taxon>Dikarya</taxon>
        <taxon>Basidiomycota</taxon>
        <taxon>Agaricomycotina</taxon>
        <taxon>Agaricomycetes</taxon>
        <taxon>Polyporales</taxon>
        <taxon>Grifolaceae</taxon>
        <taxon>Grifola</taxon>
    </lineage>
</organism>
<proteinExistence type="predicted"/>
<dbReference type="AlphaFoldDB" id="A0A1C7M0K1"/>
<sequence>MDKFVIVTKPSTLRAPKNDAGSSVRHSDTTLTATLAPLLKDGAKPSASALTKHSSILCRTSPTQSLIRTSTSAQITSAQQRLDTSALKVA</sequence>
<dbReference type="EMBL" id="LUGG01000014">
    <property type="protein sequence ID" value="OBZ70451.1"/>
    <property type="molecule type" value="Genomic_DNA"/>
</dbReference>
<dbReference type="Proteomes" id="UP000092993">
    <property type="component" value="Unassembled WGS sequence"/>
</dbReference>
<accession>A0A1C7M0K1</accession>
<comment type="caution">
    <text evidence="1">The sequence shown here is derived from an EMBL/GenBank/DDBJ whole genome shotgun (WGS) entry which is preliminary data.</text>
</comment>
<protein>
    <submittedName>
        <fullName evidence="1">Uncharacterized protein</fullName>
    </submittedName>
</protein>
<evidence type="ECO:0000313" key="1">
    <source>
        <dbReference type="EMBL" id="OBZ70451.1"/>
    </source>
</evidence>
<reference evidence="1 2" key="1">
    <citation type="submission" date="2016-03" db="EMBL/GenBank/DDBJ databases">
        <title>Whole genome sequencing of Grifola frondosa 9006-11.</title>
        <authorList>
            <person name="Min B."/>
            <person name="Park H."/>
            <person name="Kim J.-G."/>
            <person name="Cho H."/>
            <person name="Oh Y.-L."/>
            <person name="Kong W.-S."/>
            <person name="Choi I.-G."/>
        </authorList>
    </citation>
    <scope>NUCLEOTIDE SEQUENCE [LARGE SCALE GENOMIC DNA]</scope>
    <source>
        <strain evidence="1 2">9006-11</strain>
    </source>
</reference>
<keyword evidence="2" id="KW-1185">Reference proteome</keyword>
<name>A0A1C7M0K1_GRIFR</name>
<gene>
    <name evidence="1" type="ORF">A0H81_09887</name>
</gene>